<feature type="transmembrane region" description="Helical" evidence="2">
    <location>
        <begin position="5"/>
        <end position="23"/>
    </location>
</feature>
<dbReference type="EMBL" id="VJMH01005132">
    <property type="protein sequence ID" value="KAF0700219.1"/>
    <property type="molecule type" value="Genomic_DNA"/>
</dbReference>
<keyword evidence="2" id="KW-0472">Membrane</keyword>
<feature type="compositionally biased region" description="Basic and acidic residues" evidence="1">
    <location>
        <begin position="195"/>
        <end position="206"/>
    </location>
</feature>
<feature type="non-terminal residue" evidence="3">
    <location>
        <position position="1"/>
    </location>
</feature>
<dbReference type="AlphaFoldDB" id="A0A6A4YYK9"/>
<feature type="region of interest" description="Disordered" evidence="1">
    <location>
        <begin position="195"/>
        <end position="214"/>
    </location>
</feature>
<evidence type="ECO:0000256" key="2">
    <source>
        <dbReference type="SAM" id="Phobius"/>
    </source>
</evidence>
<sequence>VLSHALPVLVFNVGIPICIYLVAKQYTSEIVAVFLSGLMPTLKTLYSFFGEGKQDAISMLQVVGVLASVVTMFLTKDAKVLFLLNFAVGILMGVFTIFSLLWLKEDLWFQLRRTFTVKTDEEMDELYTKSHVRAASRFITFVSGLVSILVGAISVVLVLLLSVDTFMYVSAVVPLAVLGPFGWWAMKYTKEHDQDPAHAEKSEVDPLVKPAQTM</sequence>
<keyword evidence="2" id="KW-0812">Transmembrane</keyword>
<name>A0A6A4YYK9_9STRA</name>
<organism evidence="3">
    <name type="scientific">Aphanomyces stellatus</name>
    <dbReference type="NCBI Taxonomy" id="120398"/>
    <lineage>
        <taxon>Eukaryota</taxon>
        <taxon>Sar</taxon>
        <taxon>Stramenopiles</taxon>
        <taxon>Oomycota</taxon>
        <taxon>Saprolegniomycetes</taxon>
        <taxon>Saprolegniales</taxon>
        <taxon>Verrucalvaceae</taxon>
        <taxon>Aphanomyces</taxon>
    </lineage>
</organism>
<feature type="transmembrane region" description="Helical" evidence="2">
    <location>
        <begin position="29"/>
        <end position="49"/>
    </location>
</feature>
<feature type="transmembrane region" description="Helical" evidence="2">
    <location>
        <begin position="80"/>
        <end position="103"/>
    </location>
</feature>
<dbReference type="NCBIfam" id="NF041646">
    <property type="entry name" value="VC0807_fam"/>
    <property type="match status" value="1"/>
</dbReference>
<proteinExistence type="predicted"/>
<evidence type="ECO:0000256" key="1">
    <source>
        <dbReference type="SAM" id="MobiDB-lite"/>
    </source>
</evidence>
<keyword evidence="2" id="KW-1133">Transmembrane helix</keyword>
<reference evidence="3" key="1">
    <citation type="submission" date="2019-06" db="EMBL/GenBank/DDBJ databases">
        <title>Genomics analysis of Aphanomyces spp. identifies a new class of oomycete effector associated with host adaptation.</title>
        <authorList>
            <person name="Gaulin E."/>
        </authorList>
    </citation>
    <scope>NUCLEOTIDE SEQUENCE</scope>
    <source>
        <strain evidence="3">CBS 578.67</strain>
    </source>
</reference>
<protein>
    <submittedName>
        <fullName evidence="3">Uncharacterized protein</fullName>
    </submittedName>
</protein>
<gene>
    <name evidence="3" type="ORF">As57867_009192</name>
</gene>
<comment type="caution">
    <text evidence="3">The sequence shown here is derived from an EMBL/GenBank/DDBJ whole genome shotgun (WGS) entry which is preliminary data.</text>
</comment>
<accession>A0A6A4YYK9</accession>
<dbReference type="OrthoDB" id="68382at2759"/>
<feature type="transmembrane region" description="Helical" evidence="2">
    <location>
        <begin position="56"/>
        <end position="74"/>
    </location>
</feature>
<feature type="transmembrane region" description="Helical" evidence="2">
    <location>
        <begin position="166"/>
        <end position="186"/>
    </location>
</feature>
<evidence type="ECO:0000313" key="3">
    <source>
        <dbReference type="EMBL" id="KAF0700219.1"/>
    </source>
</evidence>
<feature type="transmembrane region" description="Helical" evidence="2">
    <location>
        <begin position="138"/>
        <end position="160"/>
    </location>
</feature>